<proteinExistence type="predicted"/>
<evidence type="ECO:0000256" key="1">
    <source>
        <dbReference type="PROSITE-ProRule" id="PRU00339"/>
    </source>
</evidence>
<dbReference type="Pfam" id="PF13424">
    <property type="entry name" value="TPR_12"/>
    <property type="match status" value="1"/>
</dbReference>
<dbReference type="STRING" id="575540.Isop_1753"/>
<dbReference type="HOGENOM" id="CLU_493299_0_0_0"/>
<dbReference type="PANTHER" id="PTHR46082">
    <property type="entry name" value="ATP/GTP-BINDING PROTEIN-RELATED"/>
    <property type="match status" value="1"/>
</dbReference>
<dbReference type="SUPFAM" id="SSF48452">
    <property type="entry name" value="TPR-like"/>
    <property type="match status" value="2"/>
</dbReference>
<reference evidence="2 3" key="2">
    <citation type="journal article" date="2011" name="Stand. Genomic Sci.">
        <title>Complete genome sequence of Isosphaera pallida type strain (IS1B).</title>
        <authorList>
            <consortium name="US DOE Joint Genome Institute (JGI-PGF)"/>
            <person name="Goker M."/>
            <person name="Cleland D."/>
            <person name="Saunders E."/>
            <person name="Lapidus A."/>
            <person name="Nolan M."/>
            <person name="Lucas S."/>
            <person name="Hammon N."/>
            <person name="Deshpande S."/>
            <person name="Cheng J.F."/>
            <person name="Tapia R."/>
            <person name="Han C."/>
            <person name="Goodwin L."/>
            <person name="Pitluck S."/>
            <person name="Liolios K."/>
            <person name="Pagani I."/>
            <person name="Ivanova N."/>
            <person name="Mavromatis K."/>
            <person name="Pati A."/>
            <person name="Chen A."/>
            <person name="Palaniappan K."/>
            <person name="Land M."/>
            <person name="Hauser L."/>
            <person name="Chang Y.J."/>
            <person name="Jeffries C.D."/>
            <person name="Detter J.C."/>
            <person name="Beck B."/>
            <person name="Woyke T."/>
            <person name="Bristow J."/>
            <person name="Eisen J.A."/>
            <person name="Markowitz V."/>
            <person name="Hugenholtz P."/>
            <person name="Kyrpides N.C."/>
            <person name="Klenk H.P."/>
        </authorList>
    </citation>
    <scope>NUCLEOTIDE SEQUENCE [LARGE SCALE GENOMIC DNA]</scope>
    <source>
        <strain evidence="3">ATCC 43644 / DSM 9630 / IS1B</strain>
    </source>
</reference>
<dbReference type="AlphaFoldDB" id="E8R0Z0"/>
<dbReference type="PROSITE" id="PS50005">
    <property type="entry name" value="TPR"/>
    <property type="match status" value="1"/>
</dbReference>
<dbReference type="eggNOG" id="COG0457">
    <property type="taxonomic scope" value="Bacteria"/>
</dbReference>
<accession>E8R0Z0</accession>
<feature type="repeat" description="TPR" evidence="1">
    <location>
        <begin position="415"/>
        <end position="448"/>
    </location>
</feature>
<dbReference type="InterPro" id="IPR011990">
    <property type="entry name" value="TPR-like_helical_dom_sf"/>
</dbReference>
<dbReference type="RefSeq" id="WP_013564624.1">
    <property type="nucleotide sequence ID" value="NC_014962.1"/>
</dbReference>
<dbReference type="InterPro" id="IPR019734">
    <property type="entry name" value="TPR_rpt"/>
</dbReference>
<dbReference type="Gene3D" id="1.25.40.10">
    <property type="entry name" value="Tetratricopeptide repeat domain"/>
    <property type="match status" value="2"/>
</dbReference>
<evidence type="ECO:0000313" key="3">
    <source>
        <dbReference type="Proteomes" id="UP000008631"/>
    </source>
</evidence>
<dbReference type="PANTHER" id="PTHR46082:SF6">
    <property type="entry name" value="AAA+ ATPASE DOMAIN-CONTAINING PROTEIN-RELATED"/>
    <property type="match status" value="1"/>
</dbReference>
<sequence>MGRVAMSDDRGGRQIMEAVMDLGDSERYGVELPESAAFIQARALLDTGEVVEAVTVARRAAEEAERTWGPRHPRHLAARIEQANVMAYLGEYTEAIDILRAAAAITLDPSDDVQSRRERQTILLNLGWLLTRCGALSEGEELLERGVAERRTFYGAHHPGLAFGLEALAESKLAQGKLEEGLVACDQAVDILASLGHPRLPSALALTLELVAQRELQAEGSPSQAAPVEPSFVPSFLNKLTDEITQAVTEELLDRAARVALHDPVPIRRLARVLDELIPVLNESPRFGSDSPVVIRSRIALANLRALLGDHQARVEHIRIVVEAARRIGDTTLEIQALMGLALALDDLGRPDEADDFQREAVRRAAESNNPYWLALAQRNLGVRLDRLGRDEQAVKALADAVEAARASGQEELMGRVLTALGVVRQRLGQHEEARDHLDEALQRLPATHPDAITARAHRAALERGDQPCDDDTTEAFFEAVRAEVMARAPEGLIEWFDLTPGETPDDPPALEVRLSREPLGDEVEVLNLVVRHALEHAQRQGRMVYPPSSIG</sequence>
<keyword evidence="1" id="KW-0802">TPR repeat</keyword>
<dbReference type="SMART" id="SM00028">
    <property type="entry name" value="TPR"/>
    <property type="match status" value="5"/>
</dbReference>
<reference key="1">
    <citation type="submission" date="2010-11" db="EMBL/GenBank/DDBJ databases">
        <title>The complete sequence of chromosome of Isophaera pallida ATCC 43644.</title>
        <authorList>
            <consortium name="US DOE Joint Genome Institute (JGI-PGF)"/>
            <person name="Lucas S."/>
            <person name="Copeland A."/>
            <person name="Lapidus A."/>
            <person name="Bruce D."/>
            <person name="Goodwin L."/>
            <person name="Pitluck S."/>
            <person name="Kyrpides N."/>
            <person name="Mavromatis K."/>
            <person name="Pagani I."/>
            <person name="Ivanova N."/>
            <person name="Saunders E."/>
            <person name="Brettin T."/>
            <person name="Detter J.C."/>
            <person name="Han C."/>
            <person name="Tapia R."/>
            <person name="Land M."/>
            <person name="Hauser L."/>
            <person name="Markowitz V."/>
            <person name="Cheng J.-F."/>
            <person name="Hugenholtz P."/>
            <person name="Woyke T."/>
            <person name="Wu D."/>
            <person name="Eisen J.A."/>
        </authorList>
    </citation>
    <scope>NUCLEOTIDE SEQUENCE</scope>
    <source>
        <strain>ATCC 43644</strain>
    </source>
</reference>
<gene>
    <name evidence="2" type="ordered locus">Isop_1753</name>
</gene>
<protein>
    <submittedName>
        <fullName evidence="2">Uncharacterized protein</fullName>
    </submittedName>
</protein>
<dbReference type="Proteomes" id="UP000008631">
    <property type="component" value="Chromosome"/>
</dbReference>
<name>E8R0Z0_ISOPI</name>
<dbReference type="KEGG" id="ipa:Isop_1753"/>
<keyword evidence="3" id="KW-1185">Reference proteome</keyword>
<organism evidence="2 3">
    <name type="scientific">Isosphaera pallida (strain ATCC 43644 / DSM 9630 / IS1B)</name>
    <dbReference type="NCBI Taxonomy" id="575540"/>
    <lineage>
        <taxon>Bacteria</taxon>
        <taxon>Pseudomonadati</taxon>
        <taxon>Planctomycetota</taxon>
        <taxon>Planctomycetia</taxon>
        <taxon>Isosphaerales</taxon>
        <taxon>Isosphaeraceae</taxon>
        <taxon>Isosphaera</taxon>
    </lineage>
</organism>
<dbReference type="EMBL" id="CP002353">
    <property type="protein sequence ID" value="ADV62336.1"/>
    <property type="molecule type" value="Genomic_DNA"/>
</dbReference>
<dbReference type="InterPro" id="IPR053137">
    <property type="entry name" value="NLR-like"/>
</dbReference>
<dbReference type="Pfam" id="PF13374">
    <property type="entry name" value="TPR_10"/>
    <property type="match status" value="1"/>
</dbReference>
<dbReference type="InParanoid" id="E8R0Z0"/>
<evidence type="ECO:0000313" key="2">
    <source>
        <dbReference type="EMBL" id="ADV62336.1"/>
    </source>
</evidence>